<comment type="pathway">
    <text evidence="1 7 8">Cofactor biosynthesis; NAD(+) biosynthesis; NAD(+) from deamido-NAD(+) (L-Gln route): step 1/1.</text>
</comment>
<comment type="caution">
    <text evidence="11">The sequence shown here is derived from an EMBL/GenBank/DDBJ whole genome shotgun (WGS) entry which is preliminary data.</text>
</comment>
<evidence type="ECO:0000259" key="10">
    <source>
        <dbReference type="PROSITE" id="PS50263"/>
    </source>
</evidence>
<accession>A0A327WQX8</accession>
<evidence type="ECO:0000256" key="4">
    <source>
        <dbReference type="ARBA" id="ARBA00022741"/>
    </source>
</evidence>
<evidence type="ECO:0000313" key="12">
    <source>
        <dbReference type="EMBL" id="RUO19709.1"/>
    </source>
</evidence>
<evidence type="ECO:0000313" key="14">
    <source>
        <dbReference type="Proteomes" id="UP000287865"/>
    </source>
</evidence>
<dbReference type="SUPFAM" id="SSF52402">
    <property type="entry name" value="Adenine nucleotide alpha hydrolases-like"/>
    <property type="match status" value="1"/>
</dbReference>
<dbReference type="InterPro" id="IPR014729">
    <property type="entry name" value="Rossmann-like_a/b/a_fold"/>
</dbReference>
<gene>
    <name evidence="7" type="primary">nadE</name>
    <name evidence="11" type="ORF">B0I24_1147</name>
    <name evidence="12" type="ORF">CWE07_12580</name>
</gene>
<sequence length="558" mass="61357">MATDNAQQLDSDSPSLKVALAQVKLTVGALRANTERVLAAIKQAEHADLVVFPELTITGYPLEDIVYRSDLYAMLDPCIDAIKQASHHCAVMVGLPEVDGQAIYNAVSVFAAGQRIAHYRKQVLPNYGEFDEKRYFTAGDSTCVFSLAGHQVGVLICEDVWRPEPMAAAKAAGAELIVSINASPYEEYKAAQRLQVLHQRWHENQLPIVYVNQVGGQDELIFDGNSLVLDQHGDVHCALAHCQEDIQTVTFVEAQLAATELQASHQSENPDAALYQALVMALADYVNKNGFRSVVLGLSGGIDSALTLALAVDALGADKVRAVMMPYQYTADISVEDAKLQADWLGCQFDIVPIGPMVDGFMDVVPQLTENKPRDTTEENLQARCRGVLLMALSNKEGRLLLSTGNKSELAVGYCTLYGDMCGGFAPIKDVYKERVFALARYRNTLGDAIPERVITRPPSAELAPDQKDQDSLPPYPILDEIIAAYVEQDQSVADMINAGYDTETVTRVVTLIERNEYKRRQGAVGPKVTRRNFGRDRRYPITSRYLGEMLASTNDQH</sequence>
<dbReference type="GO" id="GO:0003952">
    <property type="term" value="F:NAD+ synthase (glutamine-hydrolyzing) activity"/>
    <property type="evidence" value="ECO:0007669"/>
    <property type="project" value="UniProtKB-UniRule"/>
</dbReference>
<proteinExistence type="inferred from homology"/>
<dbReference type="GO" id="GO:0005524">
    <property type="term" value="F:ATP binding"/>
    <property type="evidence" value="ECO:0007669"/>
    <property type="project" value="UniProtKB-UniRule"/>
</dbReference>
<dbReference type="InterPro" id="IPR036526">
    <property type="entry name" value="C-N_Hydrolase_sf"/>
</dbReference>
<dbReference type="EMBL" id="PIPK01000015">
    <property type="protein sequence ID" value="RUO19709.1"/>
    <property type="molecule type" value="Genomic_DNA"/>
</dbReference>
<dbReference type="InterPro" id="IPR003694">
    <property type="entry name" value="NAD_synthase"/>
</dbReference>
<reference evidence="11 13" key="2">
    <citation type="submission" date="2018-06" db="EMBL/GenBank/DDBJ databases">
        <title>Genomic Encyclopedia of Type Strains, Phase III (KMG-III): the genomes of soil and plant-associated and newly described type strains.</title>
        <authorList>
            <person name="Whitman W."/>
        </authorList>
    </citation>
    <scope>NUCLEOTIDE SEQUENCE [LARGE SCALE GENOMIC DNA]</scope>
    <source>
        <strain evidence="11 13">CGMCC 1.15366</strain>
    </source>
</reference>
<dbReference type="GO" id="GO:0009435">
    <property type="term" value="P:NAD+ biosynthetic process"/>
    <property type="evidence" value="ECO:0007669"/>
    <property type="project" value="UniProtKB-UniRule"/>
</dbReference>
<dbReference type="PROSITE" id="PS50263">
    <property type="entry name" value="CN_HYDROLASE"/>
    <property type="match status" value="1"/>
</dbReference>
<dbReference type="Gene3D" id="3.40.50.620">
    <property type="entry name" value="HUPs"/>
    <property type="match status" value="1"/>
</dbReference>
<dbReference type="FunFam" id="3.40.50.620:FF:000106">
    <property type="entry name" value="Glutamine-dependent NAD(+) synthetase"/>
    <property type="match status" value="1"/>
</dbReference>
<dbReference type="NCBIfam" id="NF010588">
    <property type="entry name" value="PRK13981.1"/>
    <property type="match status" value="1"/>
</dbReference>
<dbReference type="EC" id="6.3.5.1" evidence="7 8"/>
<dbReference type="CDD" id="cd00553">
    <property type="entry name" value="NAD_synthase"/>
    <property type="match status" value="1"/>
</dbReference>
<dbReference type="Pfam" id="PF02540">
    <property type="entry name" value="NAD_synthase"/>
    <property type="match status" value="1"/>
</dbReference>
<dbReference type="UniPathway" id="UPA00253">
    <property type="reaction ID" value="UER00334"/>
</dbReference>
<comment type="function">
    <text evidence="7">Catalyzes the ATP-dependent amidation of deamido-NAD to form NAD. Uses L-glutamine as a nitrogen source.</text>
</comment>
<dbReference type="PIRSF" id="PIRSF006630">
    <property type="entry name" value="NADS_GAT"/>
    <property type="match status" value="1"/>
</dbReference>
<evidence type="ECO:0000313" key="13">
    <source>
        <dbReference type="Proteomes" id="UP000249203"/>
    </source>
</evidence>
<evidence type="ECO:0000256" key="7">
    <source>
        <dbReference type="HAMAP-Rule" id="MF_02090"/>
    </source>
</evidence>
<dbReference type="InterPro" id="IPR014445">
    <property type="entry name" value="Gln-dep_NAD_synthase"/>
</dbReference>
<feature type="active site" description="Nucleophile; for glutaminase activity" evidence="7">
    <location>
        <position position="157"/>
    </location>
</feature>
<feature type="binding site" evidence="7">
    <location>
        <position position="127"/>
    </location>
    <ligand>
        <name>L-glutamine</name>
        <dbReference type="ChEBI" id="CHEBI:58359"/>
    </ligand>
</feature>
<dbReference type="Gene3D" id="3.60.110.10">
    <property type="entry name" value="Carbon-nitrogen hydrolase"/>
    <property type="match status" value="1"/>
</dbReference>
<comment type="similarity">
    <text evidence="9">Belongs to the NAD synthetase family.</text>
</comment>
<feature type="binding site" evidence="7">
    <location>
        <position position="409"/>
    </location>
    <ligand>
        <name>deamido-NAD(+)</name>
        <dbReference type="ChEBI" id="CHEBI:58437"/>
        <note>ligand shared between two neighboring subunits</note>
    </ligand>
</feature>
<dbReference type="OrthoDB" id="9760188at2"/>
<dbReference type="EMBL" id="QLMD01000014">
    <property type="protein sequence ID" value="RAJ94604.1"/>
    <property type="molecule type" value="Genomic_DNA"/>
</dbReference>
<feature type="active site" description="For glutaminase activity" evidence="7">
    <location>
        <position position="121"/>
    </location>
</feature>
<keyword evidence="4 7" id="KW-0547">Nucleotide-binding</keyword>
<evidence type="ECO:0000256" key="5">
    <source>
        <dbReference type="ARBA" id="ARBA00022840"/>
    </source>
</evidence>
<feature type="binding site" evidence="7">
    <location>
        <position position="380"/>
    </location>
    <ligand>
        <name>deamido-NAD(+)</name>
        <dbReference type="ChEBI" id="CHEBI:58437"/>
        <note>ligand shared between two neighboring subunits</note>
    </ligand>
</feature>
<evidence type="ECO:0000256" key="1">
    <source>
        <dbReference type="ARBA" id="ARBA00005188"/>
    </source>
</evidence>
<dbReference type="GO" id="GO:0004359">
    <property type="term" value="F:glutaminase activity"/>
    <property type="evidence" value="ECO:0007669"/>
    <property type="project" value="InterPro"/>
</dbReference>
<evidence type="ECO:0000256" key="3">
    <source>
        <dbReference type="ARBA" id="ARBA00022598"/>
    </source>
</evidence>
<evidence type="ECO:0000256" key="8">
    <source>
        <dbReference type="PIRNR" id="PIRNR006630"/>
    </source>
</evidence>
<feature type="binding site" evidence="7">
    <location>
        <position position="519"/>
    </location>
    <ligand>
        <name>deamido-NAD(+)</name>
        <dbReference type="ChEBI" id="CHEBI:58437"/>
        <note>ligand shared between two neighboring subunits</note>
    </ligand>
</feature>
<reference evidence="12 14" key="1">
    <citation type="journal article" date="2018" name="Front. Microbiol.">
        <title>Genome-Based Analysis Reveals the Taxonomy and Diversity of the Family Idiomarinaceae.</title>
        <authorList>
            <person name="Liu Y."/>
            <person name="Lai Q."/>
            <person name="Shao Z."/>
        </authorList>
    </citation>
    <scope>NUCLEOTIDE SEQUENCE [LARGE SCALE GENOMIC DNA]</scope>
    <source>
        <strain evidence="12 14">CF12-14</strain>
    </source>
</reference>
<keyword evidence="14" id="KW-1185">Reference proteome</keyword>
<protein>
    <recommendedName>
        <fullName evidence="7 8">Glutamine-dependent NAD(+) synthetase</fullName>
        <ecNumber evidence="7 8">6.3.5.1</ecNumber>
    </recommendedName>
    <alternativeName>
        <fullName evidence="7 8">NAD(+) synthase [glutamine-hydrolyzing]</fullName>
    </alternativeName>
</protein>
<dbReference type="CDD" id="cd07570">
    <property type="entry name" value="GAT_Gln-NAD-synth"/>
    <property type="match status" value="1"/>
</dbReference>
<feature type="binding site" evidence="7">
    <location>
        <position position="404"/>
    </location>
    <ligand>
        <name>ATP</name>
        <dbReference type="ChEBI" id="CHEBI:30616"/>
    </ligand>
</feature>
<dbReference type="InterPro" id="IPR022310">
    <property type="entry name" value="NAD/GMP_synthase"/>
</dbReference>
<dbReference type="AlphaFoldDB" id="A0A327WQX8"/>
<feature type="binding site" evidence="7">
    <location>
        <begin position="297"/>
        <end position="304"/>
    </location>
    <ligand>
        <name>ATP</name>
        <dbReference type="ChEBI" id="CHEBI:30616"/>
    </ligand>
</feature>
<evidence type="ECO:0000256" key="9">
    <source>
        <dbReference type="RuleBase" id="RU003811"/>
    </source>
</evidence>
<dbReference type="Proteomes" id="UP000249203">
    <property type="component" value="Unassembled WGS sequence"/>
</dbReference>
<evidence type="ECO:0000313" key="11">
    <source>
        <dbReference type="EMBL" id="RAJ94604.1"/>
    </source>
</evidence>
<dbReference type="GO" id="GO:0008795">
    <property type="term" value="F:NAD+ synthase activity"/>
    <property type="evidence" value="ECO:0007669"/>
    <property type="project" value="UniProtKB-UniRule"/>
</dbReference>
<comment type="caution">
    <text evidence="7">Lacks conserved residue(s) required for the propagation of feature annotation.</text>
</comment>
<dbReference type="HAMAP" id="MF_02090">
    <property type="entry name" value="NadE_glutamine_dep"/>
    <property type="match status" value="1"/>
</dbReference>
<feature type="domain" description="CN hydrolase" evidence="10">
    <location>
        <begin position="16"/>
        <end position="256"/>
    </location>
</feature>
<organism evidence="11 13">
    <name type="scientific">Aliidiomarina maris</name>
    <dbReference type="NCBI Taxonomy" id="531312"/>
    <lineage>
        <taxon>Bacteria</taxon>
        <taxon>Pseudomonadati</taxon>
        <taxon>Pseudomonadota</taxon>
        <taxon>Gammaproteobacteria</taxon>
        <taxon>Alteromonadales</taxon>
        <taxon>Idiomarinaceae</taxon>
        <taxon>Aliidiomarina</taxon>
    </lineage>
</organism>
<dbReference type="SUPFAM" id="SSF56317">
    <property type="entry name" value="Carbon-nitrogen hydrolase"/>
    <property type="match status" value="1"/>
</dbReference>
<dbReference type="InterPro" id="IPR003010">
    <property type="entry name" value="C-N_Hydrolase"/>
</dbReference>
<feature type="binding site" evidence="7">
    <location>
        <position position="183"/>
    </location>
    <ligand>
        <name>L-glutamine</name>
        <dbReference type="ChEBI" id="CHEBI:58359"/>
    </ligand>
</feature>
<evidence type="ECO:0000256" key="6">
    <source>
        <dbReference type="ARBA" id="ARBA00023027"/>
    </source>
</evidence>
<dbReference type="Pfam" id="PF00795">
    <property type="entry name" value="CN_hydrolase"/>
    <property type="match status" value="1"/>
</dbReference>
<evidence type="ECO:0000256" key="2">
    <source>
        <dbReference type="ARBA" id="ARBA00007145"/>
    </source>
</evidence>
<keyword evidence="6 7" id="KW-0520">NAD</keyword>
<dbReference type="Proteomes" id="UP000287865">
    <property type="component" value="Unassembled WGS sequence"/>
</dbReference>
<dbReference type="RefSeq" id="WP_111570180.1">
    <property type="nucleotide sequence ID" value="NZ_PIPK01000015.1"/>
</dbReference>
<comment type="catalytic activity">
    <reaction evidence="7 8">
        <text>deamido-NAD(+) + L-glutamine + ATP + H2O = L-glutamate + AMP + diphosphate + NAD(+) + H(+)</text>
        <dbReference type="Rhea" id="RHEA:24384"/>
        <dbReference type="ChEBI" id="CHEBI:15377"/>
        <dbReference type="ChEBI" id="CHEBI:15378"/>
        <dbReference type="ChEBI" id="CHEBI:29985"/>
        <dbReference type="ChEBI" id="CHEBI:30616"/>
        <dbReference type="ChEBI" id="CHEBI:33019"/>
        <dbReference type="ChEBI" id="CHEBI:57540"/>
        <dbReference type="ChEBI" id="CHEBI:58359"/>
        <dbReference type="ChEBI" id="CHEBI:58437"/>
        <dbReference type="ChEBI" id="CHEBI:456215"/>
        <dbReference type="EC" id="6.3.5.1"/>
    </reaction>
</comment>
<dbReference type="NCBIfam" id="TIGR00552">
    <property type="entry name" value="nadE"/>
    <property type="match status" value="1"/>
</dbReference>
<dbReference type="GO" id="GO:0005737">
    <property type="term" value="C:cytoplasm"/>
    <property type="evidence" value="ECO:0007669"/>
    <property type="project" value="InterPro"/>
</dbReference>
<feature type="active site" description="Proton acceptor; for glutaminase activity" evidence="7">
    <location>
        <position position="54"/>
    </location>
</feature>
<name>A0A327WQX8_9GAMM</name>
<feature type="binding site" evidence="7">
    <location>
        <position position="189"/>
    </location>
    <ligand>
        <name>L-glutamine</name>
        <dbReference type="ChEBI" id="CHEBI:58359"/>
    </ligand>
</feature>
<dbReference type="PANTHER" id="PTHR23090:SF9">
    <property type="entry name" value="GLUTAMINE-DEPENDENT NAD(+) SYNTHETASE"/>
    <property type="match status" value="1"/>
</dbReference>
<keyword evidence="3 7" id="KW-0436">Ligase</keyword>
<comment type="similarity">
    <text evidence="2 7 8">In the C-terminal section; belongs to the NAD synthetase family.</text>
</comment>
<dbReference type="PANTHER" id="PTHR23090">
    <property type="entry name" value="NH 3 /GLUTAMINE-DEPENDENT NAD + SYNTHETASE"/>
    <property type="match status" value="1"/>
</dbReference>
<keyword evidence="5 7" id="KW-0067">ATP-binding</keyword>